<dbReference type="AlphaFoldDB" id="A0A4Y7RMV9"/>
<dbReference type="EMBL" id="QFFZ01000028">
    <property type="protein sequence ID" value="TEB10328.1"/>
    <property type="molecule type" value="Genomic_DNA"/>
</dbReference>
<dbReference type="Pfam" id="PF01208">
    <property type="entry name" value="URO-D"/>
    <property type="match status" value="1"/>
</dbReference>
<evidence type="ECO:0000313" key="3">
    <source>
        <dbReference type="Proteomes" id="UP000297597"/>
    </source>
</evidence>
<reference evidence="2 3" key="1">
    <citation type="journal article" date="2018" name="Environ. Microbiol.">
        <title>Novel energy conservation strategies and behaviour of Pelotomaculum schinkii driving syntrophic propionate catabolism.</title>
        <authorList>
            <person name="Hidalgo-Ahumada C.A.P."/>
            <person name="Nobu M.K."/>
            <person name="Narihiro T."/>
            <person name="Tamaki H."/>
            <person name="Liu W.T."/>
            <person name="Kamagata Y."/>
            <person name="Stams A.J.M."/>
            <person name="Imachi H."/>
            <person name="Sousa D.Z."/>
        </authorList>
    </citation>
    <scope>NUCLEOTIDE SEQUENCE [LARGE SCALE GENOMIC DNA]</scope>
    <source>
        <strain evidence="2 3">MGP</strain>
    </source>
</reference>
<comment type="caution">
    <text evidence="2">The sequence shown here is derived from an EMBL/GenBank/DDBJ whole genome shotgun (WGS) entry which is preliminary data.</text>
</comment>
<dbReference type="InterPro" id="IPR038071">
    <property type="entry name" value="UROD/MetE-like_sf"/>
</dbReference>
<protein>
    <recommendedName>
        <fullName evidence="1">Uroporphyrinogen decarboxylase (URO-D) domain-containing protein</fullName>
    </recommendedName>
</protein>
<dbReference type="PANTHER" id="PTHR47099">
    <property type="entry name" value="METHYLCOBAMIDE:COM METHYLTRANSFERASE MTBA"/>
    <property type="match status" value="1"/>
</dbReference>
<organism evidence="2 3">
    <name type="scientific">Pelotomaculum propionicicum</name>
    <dbReference type="NCBI Taxonomy" id="258475"/>
    <lineage>
        <taxon>Bacteria</taxon>
        <taxon>Bacillati</taxon>
        <taxon>Bacillota</taxon>
        <taxon>Clostridia</taxon>
        <taxon>Eubacteriales</taxon>
        <taxon>Desulfotomaculaceae</taxon>
        <taxon>Pelotomaculum</taxon>
    </lineage>
</organism>
<keyword evidence="3" id="KW-1185">Reference proteome</keyword>
<feature type="domain" description="Uroporphyrinogen decarboxylase (URO-D)" evidence="1">
    <location>
        <begin position="170"/>
        <end position="386"/>
    </location>
</feature>
<sequence>MSEEIKRLFNQRLGRYQAAIAMEPTDRVPTAFQTLYFAIKNSGYNYQQIMYDPEIWLKVKLDFSRKYPEVDIFRINLLWAPSFDVTDYRIFKVPGRDISEKSLQQFDETEYMKADEYRMFIDDPVGFRMERYFPRVFGEYEGKGSVRSHMAFLKSGMAQGINNAINRERAARLASEVGMPVPVMGNFVAPFDYLSDRFRGLNGIIRDMFRQPDNVKEACEAILPDLLNITLAGADPLKRYPIFVATHKPCFLSPKQFDDFYWPTFKKGMMMLIEAGYTFRVFLEGNWEAHWHHIAEFPKGTVLCDIDNGTDIFKAKEAFGHKQCIAGGMPDQTLIFGSPEQVRARVKLLCETVGKDGGLIIRGGTNVPEDTKPENFRALLDAIMEYGRYSDGPAPEPKSMPKPSGNVEFPQARMITPWEVKKADWKLPGDEELIRRPWEMLEKMAYNWLISR</sequence>
<name>A0A4Y7RMV9_9FIRM</name>
<evidence type="ECO:0000313" key="2">
    <source>
        <dbReference type="EMBL" id="TEB10328.1"/>
    </source>
</evidence>
<accession>A0A4Y7RMV9</accession>
<gene>
    <name evidence="2" type="ORF">Pmgp_02430</name>
</gene>
<proteinExistence type="predicted"/>
<dbReference type="SUPFAM" id="SSF51726">
    <property type="entry name" value="UROD/MetE-like"/>
    <property type="match status" value="1"/>
</dbReference>
<dbReference type="Gene3D" id="3.20.20.210">
    <property type="match status" value="1"/>
</dbReference>
<dbReference type="Proteomes" id="UP000297597">
    <property type="component" value="Unassembled WGS sequence"/>
</dbReference>
<dbReference type="OrthoDB" id="9813603at2"/>
<dbReference type="GO" id="GO:0006779">
    <property type="term" value="P:porphyrin-containing compound biosynthetic process"/>
    <property type="evidence" value="ECO:0007669"/>
    <property type="project" value="InterPro"/>
</dbReference>
<dbReference type="RefSeq" id="WP_134214254.1">
    <property type="nucleotide sequence ID" value="NZ_QFFZ01000028.1"/>
</dbReference>
<dbReference type="GO" id="GO:0004853">
    <property type="term" value="F:uroporphyrinogen decarboxylase activity"/>
    <property type="evidence" value="ECO:0007669"/>
    <property type="project" value="InterPro"/>
</dbReference>
<dbReference type="PANTHER" id="PTHR47099:SF1">
    <property type="entry name" value="METHYLCOBAMIDE:COM METHYLTRANSFERASE MTBA"/>
    <property type="match status" value="1"/>
</dbReference>
<dbReference type="InterPro" id="IPR000257">
    <property type="entry name" value="Uroporphyrinogen_deCOase"/>
</dbReference>
<evidence type="ECO:0000259" key="1">
    <source>
        <dbReference type="Pfam" id="PF01208"/>
    </source>
</evidence>
<dbReference type="InterPro" id="IPR052024">
    <property type="entry name" value="Methanogen_methyltrans"/>
</dbReference>